<dbReference type="Pfam" id="PF01607">
    <property type="entry name" value="CBM_14"/>
    <property type="match status" value="1"/>
</dbReference>
<feature type="disulfide bond" evidence="2">
    <location>
        <begin position="339"/>
        <end position="353"/>
    </location>
</feature>
<dbReference type="InterPro" id="IPR036508">
    <property type="entry name" value="Chitin-bd_dom_sf"/>
</dbReference>
<dbReference type="EMBL" id="JALLPB020000683">
    <property type="protein sequence ID" value="KAL3807042.1"/>
    <property type="molecule type" value="Genomic_DNA"/>
</dbReference>
<keyword evidence="1 2" id="KW-0147">Chitin-binding</keyword>
<accession>A0ABD3R2M6</accession>
<feature type="transmembrane region" description="Helical" evidence="4">
    <location>
        <begin position="724"/>
        <end position="747"/>
    </location>
</feature>
<dbReference type="PROSITE" id="PS00026">
    <property type="entry name" value="CHIT_BIND_I_1"/>
    <property type="match status" value="1"/>
</dbReference>
<dbReference type="InterPro" id="IPR001002">
    <property type="entry name" value="Chitin-bd_1"/>
</dbReference>
<dbReference type="InterPro" id="IPR002557">
    <property type="entry name" value="Chitin-bd_dom"/>
</dbReference>
<evidence type="ECO:0000313" key="8">
    <source>
        <dbReference type="EMBL" id="KAL3807042.1"/>
    </source>
</evidence>
<feature type="domain" description="Chitin-binding type-1" evidence="7">
    <location>
        <begin position="325"/>
        <end position="364"/>
    </location>
</feature>
<dbReference type="PROSITE" id="PS50940">
    <property type="entry name" value="CHIT_BIND_II"/>
    <property type="match status" value="1"/>
</dbReference>
<dbReference type="Proteomes" id="UP001530377">
    <property type="component" value="Unassembled WGS sequence"/>
</dbReference>
<evidence type="ECO:0000256" key="3">
    <source>
        <dbReference type="SAM" id="MobiDB-lite"/>
    </source>
</evidence>
<dbReference type="GO" id="GO:0008061">
    <property type="term" value="F:chitin binding"/>
    <property type="evidence" value="ECO:0007669"/>
    <property type="project" value="UniProtKB-UniRule"/>
</dbReference>
<dbReference type="SUPFAM" id="SSF57016">
    <property type="entry name" value="Plant lectins/antimicrobial peptides"/>
    <property type="match status" value="1"/>
</dbReference>
<keyword evidence="4" id="KW-0472">Membrane</keyword>
<evidence type="ECO:0000256" key="5">
    <source>
        <dbReference type="SAM" id="SignalP"/>
    </source>
</evidence>
<keyword evidence="5" id="KW-0732">Signal</keyword>
<dbReference type="Gene3D" id="2.170.140.10">
    <property type="entry name" value="Chitin binding domain"/>
    <property type="match status" value="1"/>
</dbReference>
<keyword evidence="4" id="KW-1133">Transmembrane helix</keyword>
<sequence>MIFLPEIIATFVVTSLLVVHLGYHPGVDAHGYLKTPRSRNYRASIDPKYFGGTATDPAPENCPHCLNIGGTEARCGKVGDHNYDYPPNAIGGVLPPLVQECYGEGAIIDIESVLTAHHMGHFEVKSCVISPGEVSTQECFDAYPLTFISDELYGAPPHPLYPGRAYIPRTDYPGGLARSTNGDYLFHHRFRLPAGIRGDLVLLQWYYVTANSCTSVGYDTYAWPVGFHPGNVPVCEVIPPDGRGVPEQFWNCAEVSIKVDNGCGDPPSPVAAIPTLIPTSLPTAYQQTSTTSTVTSTSMNTGATVTTTSTITSSTIPNSSCVSATATCGINKPCADGMCCSQWGYCGTSEAYCGTCCQNGNCLDLPKTNAPSRKPVQPATGLPTIATSSCQTCPLGATGLYAMNNCAGFRQCISGESMATYACSAGTLFDEKLGVCNWSADVNCHCNAAIGEVNPTVSPTSKPTEQPTSGTTMVVSPTTKPTTAKATTIAPTTNPTTYTPTTKPTTSKPTSKPTTSAPTSKPTTSNPTTPSTPKPTTLKPMTTKPSTNSTTTSKPQLLPTSSPIMAPTSSTAAAVEAVLEAHKDGIDNNILLYQTPQSVWIPSTVYRYKDLLDGLRVMYNDGVANKYFYMGDDSPKGHLYGLVNIAAFLAQSIKETIQYNACDENSWDLVNGKYALSNSCGQLGQSYQDYKCSESEAHMECPINLNMEIRATTNAKWCVAVHNLAVVLLILIFGVAVPMFRLIHLIFSLCRRSRYGAPGPLFCGPKAKYPFTGFWDYAKECNKPWASPPETCDVYEGQKAGGFDNSSPVPNSMGRTDVEGCCFWGRGVIQTTGVCNFGKLNYYLGKRAKDEGRESRYPDINFCEQPNAICDSEEHKELKWIAGMFYWVESLQSYNVGGWDYLSELKKFVDSGLKGNNFIDAVSGIVNRGCHNPPCAAGPVDGLSDRSGNFFKILKELGLVTIF</sequence>
<dbReference type="AlphaFoldDB" id="A0ABD3R2M6"/>
<dbReference type="SUPFAM" id="SSF57625">
    <property type="entry name" value="Invertebrate chitin-binding proteins"/>
    <property type="match status" value="1"/>
</dbReference>
<keyword evidence="4" id="KW-0812">Transmembrane</keyword>
<feature type="domain" description="Chitin-binding type-2" evidence="6">
    <location>
        <begin position="387"/>
        <end position="444"/>
    </location>
</feature>
<dbReference type="Pfam" id="PF03067">
    <property type="entry name" value="LPMO_10"/>
    <property type="match status" value="1"/>
</dbReference>
<dbReference type="Gene3D" id="1.10.530.10">
    <property type="match status" value="1"/>
</dbReference>
<feature type="compositionally biased region" description="Low complexity" evidence="3">
    <location>
        <begin position="476"/>
        <end position="555"/>
    </location>
</feature>
<feature type="region of interest" description="Disordered" evidence="3">
    <location>
        <begin position="455"/>
        <end position="568"/>
    </location>
</feature>
<dbReference type="Gene3D" id="3.30.60.10">
    <property type="entry name" value="Endochitinase-like"/>
    <property type="match status" value="1"/>
</dbReference>
<evidence type="ECO:0000256" key="1">
    <source>
        <dbReference type="ARBA" id="ARBA00022669"/>
    </source>
</evidence>
<comment type="caution">
    <text evidence="8">The sequence shown here is derived from an EMBL/GenBank/DDBJ whole genome shotgun (WGS) entry which is preliminary data.</text>
</comment>
<feature type="chain" id="PRO_5044798564" description="Chitinase" evidence="5">
    <location>
        <begin position="30"/>
        <end position="963"/>
    </location>
</feature>
<gene>
    <name evidence="8" type="ORF">ACHAXA_010429</name>
</gene>
<dbReference type="PANTHER" id="PTHR21113">
    <property type="entry name" value="AGAP001705-PA"/>
    <property type="match status" value="1"/>
</dbReference>
<evidence type="ECO:0000256" key="4">
    <source>
        <dbReference type="SAM" id="Phobius"/>
    </source>
</evidence>
<keyword evidence="9" id="KW-1185">Reference proteome</keyword>
<dbReference type="PANTHER" id="PTHR21113:SF4">
    <property type="entry name" value="CHITIN-BINDING TYPE-4 DOMAIN-CONTAINING PROTEIN"/>
    <property type="match status" value="1"/>
</dbReference>
<comment type="caution">
    <text evidence="2">Lacks conserved residue(s) required for the propagation of feature annotation.</text>
</comment>
<dbReference type="SMART" id="SM00270">
    <property type="entry name" value="ChtBD1"/>
    <property type="match status" value="1"/>
</dbReference>
<name>A0ABD3R2M6_9STRA</name>
<dbReference type="PROSITE" id="PS50941">
    <property type="entry name" value="CHIT_BIND_I_2"/>
    <property type="match status" value="1"/>
</dbReference>
<evidence type="ECO:0000256" key="2">
    <source>
        <dbReference type="PROSITE-ProRule" id="PRU00261"/>
    </source>
</evidence>
<feature type="disulfide bond" evidence="2">
    <location>
        <begin position="334"/>
        <end position="346"/>
    </location>
</feature>
<evidence type="ECO:0000313" key="9">
    <source>
        <dbReference type="Proteomes" id="UP001530377"/>
    </source>
</evidence>
<dbReference type="InterPro" id="IPR004302">
    <property type="entry name" value="Cellulose/chitin-bd_N"/>
</dbReference>
<keyword evidence="2" id="KW-1015">Disulfide bond</keyword>
<dbReference type="InterPro" id="IPR036861">
    <property type="entry name" value="Endochitinase-like_sf"/>
</dbReference>
<feature type="compositionally biased region" description="Polar residues" evidence="3">
    <location>
        <begin position="558"/>
        <end position="568"/>
    </location>
</feature>
<evidence type="ECO:0008006" key="10">
    <source>
        <dbReference type="Google" id="ProtNLM"/>
    </source>
</evidence>
<feature type="signal peptide" evidence="5">
    <location>
        <begin position="1"/>
        <end position="29"/>
    </location>
</feature>
<evidence type="ECO:0000259" key="6">
    <source>
        <dbReference type="PROSITE" id="PS50940"/>
    </source>
</evidence>
<dbReference type="InterPro" id="IPR018371">
    <property type="entry name" value="Chitin-binding_1_CS"/>
</dbReference>
<proteinExistence type="predicted"/>
<evidence type="ECO:0000259" key="7">
    <source>
        <dbReference type="PROSITE" id="PS50941"/>
    </source>
</evidence>
<organism evidence="8 9">
    <name type="scientific">Cyclostephanos tholiformis</name>
    <dbReference type="NCBI Taxonomy" id="382380"/>
    <lineage>
        <taxon>Eukaryota</taxon>
        <taxon>Sar</taxon>
        <taxon>Stramenopiles</taxon>
        <taxon>Ochrophyta</taxon>
        <taxon>Bacillariophyta</taxon>
        <taxon>Coscinodiscophyceae</taxon>
        <taxon>Thalassiosirophycidae</taxon>
        <taxon>Stephanodiscales</taxon>
        <taxon>Stephanodiscaceae</taxon>
        <taxon>Cyclostephanos</taxon>
    </lineage>
</organism>
<dbReference type="CDD" id="cd00035">
    <property type="entry name" value="ChtBD1"/>
    <property type="match status" value="1"/>
</dbReference>
<protein>
    <recommendedName>
        <fullName evidence="10">Chitinase</fullName>
    </recommendedName>
</protein>
<reference evidence="8 9" key="1">
    <citation type="submission" date="2024-10" db="EMBL/GenBank/DDBJ databases">
        <title>Updated reference genomes for cyclostephanoid diatoms.</title>
        <authorList>
            <person name="Roberts W.R."/>
            <person name="Alverson A.J."/>
        </authorList>
    </citation>
    <scope>NUCLEOTIDE SEQUENCE [LARGE SCALE GENOMIC DNA]</scope>
    <source>
        <strain evidence="8 9">AJA228-03</strain>
    </source>
</reference>
<feature type="compositionally biased region" description="Polar residues" evidence="3">
    <location>
        <begin position="455"/>
        <end position="475"/>
    </location>
</feature>